<dbReference type="PANTHER" id="PTHR10996:SF178">
    <property type="entry name" value="2-HYDROXYACID DEHYDROGENASE YGL185C-RELATED"/>
    <property type="match status" value="1"/>
</dbReference>
<dbReference type="AlphaFoldDB" id="K7RGC4"/>
<accession>K7RGC4</accession>
<dbReference type="InterPro" id="IPR006139">
    <property type="entry name" value="D-isomer_2_OHA_DH_cat_dom"/>
</dbReference>
<dbReference type="InterPro" id="IPR050223">
    <property type="entry name" value="D-isomer_2-hydroxyacid_DH"/>
</dbReference>
<dbReference type="Pfam" id="PF02826">
    <property type="entry name" value="2-Hacid_dh_C"/>
    <property type="match status" value="1"/>
</dbReference>
<protein>
    <submittedName>
        <fullName evidence="7">Lactate dehydrogenase-like oxidoreductase</fullName>
    </submittedName>
</protein>
<evidence type="ECO:0000313" key="8">
    <source>
        <dbReference type="Proteomes" id="UP000000211"/>
    </source>
</evidence>
<dbReference type="PROSITE" id="PS00670">
    <property type="entry name" value="D_2_HYDROXYACID_DH_2"/>
    <property type="match status" value="1"/>
</dbReference>
<feature type="domain" description="D-isomer specific 2-hydroxyacid dehydrogenase catalytic" evidence="5">
    <location>
        <begin position="3"/>
        <end position="311"/>
    </location>
</feature>
<keyword evidence="3" id="KW-0520">NAD</keyword>
<evidence type="ECO:0000259" key="6">
    <source>
        <dbReference type="Pfam" id="PF02826"/>
    </source>
</evidence>
<dbReference type="PATRIC" id="fig|751945.3.peg.543"/>
<keyword evidence="2 4" id="KW-0560">Oxidoreductase</keyword>
<keyword evidence="8" id="KW-1185">Reference proteome</keyword>
<dbReference type="SUPFAM" id="SSF52283">
    <property type="entry name" value="Formate/glycerate dehydrogenase catalytic domain-like"/>
    <property type="match status" value="1"/>
</dbReference>
<dbReference type="GO" id="GO:0051287">
    <property type="term" value="F:NAD binding"/>
    <property type="evidence" value="ECO:0007669"/>
    <property type="project" value="InterPro"/>
</dbReference>
<dbReference type="GO" id="GO:0005829">
    <property type="term" value="C:cytosol"/>
    <property type="evidence" value="ECO:0007669"/>
    <property type="project" value="TreeGrafter"/>
</dbReference>
<organism evidence="7 8">
    <name type="scientific">Thermus oshimai JL-2</name>
    <dbReference type="NCBI Taxonomy" id="751945"/>
    <lineage>
        <taxon>Bacteria</taxon>
        <taxon>Thermotogati</taxon>
        <taxon>Deinococcota</taxon>
        <taxon>Deinococci</taxon>
        <taxon>Thermales</taxon>
        <taxon>Thermaceae</taxon>
        <taxon>Thermus</taxon>
    </lineage>
</organism>
<dbReference type="Pfam" id="PF00389">
    <property type="entry name" value="2-Hacid_dh"/>
    <property type="match status" value="1"/>
</dbReference>
<dbReference type="InterPro" id="IPR006140">
    <property type="entry name" value="D-isomer_DH_NAD-bd"/>
</dbReference>
<evidence type="ECO:0000256" key="2">
    <source>
        <dbReference type="ARBA" id="ARBA00023002"/>
    </source>
</evidence>
<dbReference type="GO" id="GO:0030267">
    <property type="term" value="F:glyoxylate reductase (NADPH) activity"/>
    <property type="evidence" value="ECO:0007669"/>
    <property type="project" value="TreeGrafter"/>
</dbReference>
<dbReference type="Gene3D" id="3.40.50.720">
    <property type="entry name" value="NAD(P)-binding Rossmann-like Domain"/>
    <property type="match status" value="2"/>
</dbReference>
<dbReference type="InterPro" id="IPR036291">
    <property type="entry name" value="NAD(P)-bd_dom_sf"/>
</dbReference>
<dbReference type="GO" id="GO:0016618">
    <property type="term" value="F:hydroxypyruvate reductase [NAD(P)H] activity"/>
    <property type="evidence" value="ECO:0007669"/>
    <property type="project" value="TreeGrafter"/>
</dbReference>
<evidence type="ECO:0000313" key="7">
    <source>
        <dbReference type="EMBL" id="AFV75622.1"/>
    </source>
</evidence>
<comment type="similarity">
    <text evidence="1 4">Belongs to the D-isomer specific 2-hydroxyacid dehydrogenase family.</text>
</comment>
<dbReference type="RefSeq" id="WP_016328817.1">
    <property type="nucleotide sequence ID" value="NC_019386.1"/>
</dbReference>
<reference evidence="7 8" key="1">
    <citation type="journal article" date="2013" name="Genome Announc.">
        <title>Whole Genome Sequencing of Thermus oshimai JL-2 and Thermus thermophilus JL-18, Incomplete Denitrifiers from the United States Great Basin.</title>
        <authorList>
            <person name="Murugapiran S.K."/>
            <person name="Huntemann M."/>
            <person name="Wei C.L."/>
            <person name="Han J."/>
            <person name="Detter J.C."/>
            <person name="Han C.S."/>
            <person name="Erkkila T.H."/>
            <person name="Teshima H."/>
            <person name="Chen A."/>
            <person name="Kyrpides N."/>
            <person name="Mavrommatis K."/>
            <person name="Markowitz V."/>
            <person name="Szeto E."/>
            <person name="Ivanova N."/>
            <person name="Pagani I."/>
            <person name="Lam J."/>
            <person name="McDonald A.I."/>
            <person name="Dodsworth J.A."/>
            <person name="Pati A."/>
            <person name="Goodwin L."/>
            <person name="Peters L."/>
            <person name="Pitluck S."/>
            <person name="Woyke T."/>
            <person name="Hedlund B.P."/>
        </authorList>
    </citation>
    <scope>NUCLEOTIDE SEQUENCE</scope>
    <source>
        <strain evidence="7 8">JL-2</strain>
    </source>
</reference>
<evidence type="ECO:0000259" key="5">
    <source>
        <dbReference type="Pfam" id="PF00389"/>
    </source>
</evidence>
<gene>
    <name evidence="7" type="ORF">Theos_0558</name>
</gene>
<proteinExistence type="inferred from homology"/>
<dbReference type="KEGG" id="tos:Theos_0558"/>
<dbReference type="PANTHER" id="PTHR10996">
    <property type="entry name" value="2-HYDROXYACID DEHYDROGENASE-RELATED"/>
    <property type="match status" value="1"/>
</dbReference>
<name>K7RGC4_THEOS</name>
<dbReference type="FunFam" id="3.40.50.720:FF:000203">
    <property type="entry name" value="D-3-phosphoglycerate dehydrogenase (SerA)"/>
    <property type="match status" value="1"/>
</dbReference>
<dbReference type="STRING" id="751945.Theos_0558"/>
<feature type="domain" description="D-isomer specific 2-hydroxyacid dehydrogenase NAD-binding" evidence="6">
    <location>
        <begin position="108"/>
        <end position="280"/>
    </location>
</feature>
<dbReference type="OrthoDB" id="9805416at2"/>
<evidence type="ECO:0000256" key="4">
    <source>
        <dbReference type="RuleBase" id="RU003719"/>
    </source>
</evidence>
<dbReference type="EMBL" id="CP003249">
    <property type="protein sequence ID" value="AFV75622.1"/>
    <property type="molecule type" value="Genomic_DNA"/>
</dbReference>
<dbReference type="HOGENOM" id="CLU_019796_1_2_0"/>
<sequence>MKVLVTRTLPGKALDRLKEEGLEVLVHEGLFLPREELLRKVEGAFGLIPTVEDRIDAEVMDRAGPSLKVIACYSVGVDHVDLKAARKRGIRVTHTPDVLTEATADLTFALLLAVARRVVEGVDYARRGRWRAWHPELLLGLDLQGLTLGIVGMGRIGQAVAQRAEAFGLRIAYTSKEAKPLPYPFLPLEDLIREADILSLHTPLTPETHRLMNRRRLFSMKKGAILLNTARGALVDTEALVGALRGHLFGAGLDVTDPEPLPPGHPLYALPNAVITPHIGSAGVRTRARMAEVAVENLLAVLKGEEPPNPVA</sequence>
<dbReference type="eggNOG" id="COG1052">
    <property type="taxonomic scope" value="Bacteria"/>
</dbReference>
<evidence type="ECO:0000256" key="1">
    <source>
        <dbReference type="ARBA" id="ARBA00005854"/>
    </source>
</evidence>
<dbReference type="Proteomes" id="UP000000211">
    <property type="component" value="Chromosome"/>
</dbReference>
<dbReference type="CDD" id="cd05301">
    <property type="entry name" value="GDH"/>
    <property type="match status" value="1"/>
</dbReference>
<dbReference type="PROSITE" id="PS00671">
    <property type="entry name" value="D_2_HYDROXYACID_DH_3"/>
    <property type="match status" value="1"/>
</dbReference>
<dbReference type="SUPFAM" id="SSF51735">
    <property type="entry name" value="NAD(P)-binding Rossmann-fold domains"/>
    <property type="match status" value="1"/>
</dbReference>
<dbReference type="InterPro" id="IPR029753">
    <property type="entry name" value="D-isomer_DH_CS"/>
</dbReference>
<evidence type="ECO:0000256" key="3">
    <source>
        <dbReference type="ARBA" id="ARBA00023027"/>
    </source>
</evidence>